<dbReference type="InterPro" id="IPR034683">
    <property type="entry name" value="IspD/TarI"/>
</dbReference>
<dbReference type="InterPro" id="IPR018294">
    <property type="entry name" value="ISPD_synthase_CS"/>
</dbReference>
<comment type="caution">
    <text evidence="14">The sequence shown here is derived from an EMBL/GenBank/DDBJ whole genome shotgun (WGS) entry which is preliminary data.</text>
</comment>
<reference evidence="14 15" key="1">
    <citation type="submission" date="2023-09" db="EMBL/GenBank/DDBJ databases">
        <title>Description of three actinobacteria isolated from air of manufacturing shop in a pharmaceutical factory.</title>
        <authorList>
            <person name="Zhang D.-F."/>
        </authorList>
    </citation>
    <scope>NUCLEOTIDE SEQUENCE [LARGE SCALE GENOMIC DNA]</scope>
    <source>
        <strain evidence="14 15">LY-0111</strain>
    </source>
</reference>
<gene>
    <name evidence="10 14" type="primary">ispF</name>
    <name evidence="14" type="ORF">RIL96_12275</name>
</gene>
<dbReference type="NCBIfam" id="TIGR00151">
    <property type="entry name" value="ispF"/>
    <property type="match status" value="1"/>
</dbReference>
<evidence type="ECO:0000313" key="15">
    <source>
        <dbReference type="Proteomes" id="UP001251870"/>
    </source>
</evidence>
<feature type="binding site" evidence="10">
    <location>
        <begin position="433"/>
        <end position="436"/>
    </location>
    <ligand>
        <name>4-CDP-2-C-methyl-D-erythritol 2-phosphate</name>
        <dbReference type="ChEBI" id="CHEBI:57919"/>
    </ligand>
</feature>
<feature type="binding site" evidence="10">
    <location>
        <begin position="338"/>
        <end position="339"/>
    </location>
    <ligand>
        <name>4-CDP-2-C-methyl-D-erythritol 2-phosphate</name>
        <dbReference type="ChEBI" id="CHEBI:57919"/>
    </ligand>
</feature>
<dbReference type="PANTHER" id="PTHR43181:SF1">
    <property type="entry name" value="2-C-METHYL-D-ERYTHRITOL 2,4-CYCLODIPHOSPHATE SYNTHASE, CHLOROPLASTIC"/>
    <property type="match status" value="1"/>
</dbReference>
<keyword evidence="8 10" id="KW-0456">Lyase</keyword>
<dbReference type="InterPro" id="IPR029044">
    <property type="entry name" value="Nucleotide-diphossugar_trans"/>
</dbReference>
<dbReference type="SUPFAM" id="SSF53448">
    <property type="entry name" value="Nucleotide-diphospho-sugar transferases"/>
    <property type="match status" value="1"/>
</dbReference>
<feature type="site" description="Transition state stabilizer" evidence="10">
    <location>
        <position position="434"/>
    </location>
</feature>
<dbReference type="PANTHER" id="PTHR43181">
    <property type="entry name" value="2-C-METHYL-D-ERYTHRITOL 2,4-CYCLODIPHOSPHATE SYNTHASE, CHLOROPLASTIC"/>
    <property type="match status" value="1"/>
</dbReference>
<evidence type="ECO:0000256" key="5">
    <source>
        <dbReference type="ARBA" id="ARBA00022695"/>
    </source>
</evidence>
<keyword evidence="5" id="KW-0548">Nucleotidyltransferase</keyword>
<dbReference type="HAMAP" id="MF_00107">
    <property type="entry name" value="IspF"/>
    <property type="match status" value="1"/>
</dbReference>
<dbReference type="Pfam" id="PF01128">
    <property type="entry name" value="IspD"/>
    <property type="match status" value="1"/>
</dbReference>
<keyword evidence="6 10" id="KW-0479">Metal-binding</keyword>
<evidence type="ECO:0000256" key="7">
    <source>
        <dbReference type="ARBA" id="ARBA00023229"/>
    </source>
</evidence>
<evidence type="ECO:0000256" key="12">
    <source>
        <dbReference type="SAM" id="MobiDB-lite"/>
    </source>
</evidence>
<dbReference type="Gene3D" id="3.30.1330.50">
    <property type="entry name" value="2-C-methyl-D-erythritol 2,4-cyclodiphosphate synthase"/>
    <property type="match status" value="1"/>
</dbReference>
<comment type="similarity">
    <text evidence="10 11">Belongs to the IspF family.</text>
</comment>
<dbReference type="CDD" id="cd00554">
    <property type="entry name" value="MECDP_synthase"/>
    <property type="match status" value="1"/>
</dbReference>
<evidence type="ECO:0000256" key="10">
    <source>
        <dbReference type="HAMAP-Rule" id="MF_00107"/>
    </source>
</evidence>
<dbReference type="InterPro" id="IPR020555">
    <property type="entry name" value="MECDP_synthase_CS"/>
</dbReference>
<feature type="domain" description="2-C-methyl-D-erythritol 2,4-cyclodiphosphate synthase" evidence="13">
    <location>
        <begin position="304"/>
        <end position="455"/>
    </location>
</feature>
<evidence type="ECO:0000256" key="11">
    <source>
        <dbReference type="RuleBase" id="RU004395"/>
    </source>
</evidence>
<evidence type="ECO:0000256" key="9">
    <source>
        <dbReference type="ARBA" id="ARBA00023268"/>
    </source>
</evidence>
<evidence type="ECO:0000256" key="4">
    <source>
        <dbReference type="ARBA" id="ARBA00022679"/>
    </source>
</evidence>
<comment type="catalytic activity">
    <reaction evidence="1 10 11">
        <text>4-CDP-2-C-methyl-D-erythritol 2-phosphate = 2-C-methyl-D-erythritol 2,4-cyclic diphosphate + CMP</text>
        <dbReference type="Rhea" id="RHEA:23864"/>
        <dbReference type="ChEBI" id="CHEBI:57919"/>
        <dbReference type="ChEBI" id="CHEBI:58483"/>
        <dbReference type="ChEBI" id="CHEBI:60377"/>
        <dbReference type="EC" id="4.6.1.12"/>
    </reaction>
</comment>
<dbReference type="RefSeq" id="WP_310549317.1">
    <property type="nucleotide sequence ID" value="NZ_JAVKGR010000023.1"/>
</dbReference>
<dbReference type="InterPro" id="IPR003526">
    <property type="entry name" value="MECDP_synthase"/>
</dbReference>
<comment type="pathway">
    <text evidence="2 10">Isoprenoid biosynthesis; isopentenyl diphosphate biosynthesis via DXP pathway; isopentenyl diphosphate from 1-deoxy-D-xylulose 5-phosphate: step 4/6.</text>
</comment>
<feature type="binding site" evidence="10">
    <location>
        <position position="309"/>
    </location>
    <ligand>
        <name>a divalent metal cation</name>
        <dbReference type="ChEBI" id="CHEBI:60240"/>
    </ligand>
</feature>
<feature type="compositionally biased region" description="Low complexity" evidence="12">
    <location>
        <begin position="282"/>
        <end position="294"/>
    </location>
</feature>
<dbReference type="Proteomes" id="UP001251870">
    <property type="component" value="Unassembled WGS sequence"/>
</dbReference>
<feature type="region of interest" description="Disordered" evidence="12">
    <location>
        <begin position="273"/>
        <end position="302"/>
    </location>
</feature>
<keyword evidence="7 10" id="KW-0414">Isoprene biosynthesis</keyword>
<feature type="binding site" evidence="10">
    <location>
        <begin position="360"/>
        <end position="362"/>
    </location>
    <ligand>
        <name>4-CDP-2-C-methyl-D-erythritol 2-phosphate</name>
        <dbReference type="ChEBI" id="CHEBI:57919"/>
    </ligand>
</feature>
<dbReference type="Gene3D" id="3.90.550.10">
    <property type="entry name" value="Spore Coat Polysaccharide Biosynthesis Protein SpsA, Chain A"/>
    <property type="match status" value="1"/>
</dbReference>
<comment type="caution">
    <text evidence="10">Lacks conserved residue(s) required for the propagation of feature annotation.</text>
</comment>
<dbReference type="SUPFAM" id="SSF69765">
    <property type="entry name" value="IpsF-like"/>
    <property type="match status" value="1"/>
</dbReference>
<protein>
    <recommendedName>
        <fullName evidence="3 10">2-C-methyl-D-erythritol 2,4-cyclodiphosphate synthase</fullName>
        <shortName evidence="10">MECDP-synthase</shortName>
        <shortName evidence="10">MECPP-synthase</shortName>
        <shortName evidence="10">MECPS</shortName>
        <ecNumber evidence="3 10">4.6.1.12</ecNumber>
    </recommendedName>
</protein>
<sequence length="460" mass="47529">MNDSRRVAAVNDERPVAALQHRALIVVAAGEGRRLGYGMPKALIPLRGRPLLARALESAEGLVCDLLVVVLPAEPSARAELAALAQAHGERTGQSIVAVSGGSTRAESVHRGLRAVTEHAHTHRWAQESAAVLIHDAARPLAPVTVSQRVLGALADGAEAVVPALPVADTIKQVVSGDERGLVEPEAVEPILTTVPRADLRAVQTPQGYRLPTLARICTHLEGMDAAAAESFTDEAMVAEHLGIPAVCVSGDPLAAKITGPSDLITLGALMDADTPPVETTPPQQSPQRSSQRQEAPHLPLPQVGIGHDVHAFADEAEARPLYLAGLFWPDERGLSGHSDGDAVAHAACDALFSAAGIGDLGVHFGTDRPELAGASGVTLLAEAARLVRESGGTIGSITVQLVANRPKFGPRREEAQRVLTQAAGAPVSLSATTSDGLGFTGRGEGVLATAVAVVVRGLG</sequence>
<dbReference type="Pfam" id="PF02542">
    <property type="entry name" value="YgbB"/>
    <property type="match status" value="1"/>
</dbReference>
<keyword evidence="15" id="KW-1185">Reference proteome</keyword>
<feature type="binding site" evidence="10">
    <location>
        <position position="443"/>
    </location>
    <ligand>
        <name>4-CDP-2-C-methyl-D-erythritol 2-phosphate</name>
        <dbReference type="ChEBI" id="CHEBI:57919"/>
    </ligand>
</feature>
<evidence type="ECO:0000256" key="2">
    <source>
        <dbReference type="ARBA" id="ARBA00004709"/>
    </source>
</evidence>
<dbReference type="CDD" id="cd02516">
    <property type="entry name" value="CDP-ME_synthetase"/>
    <property type="match status" value="1"/>
</dbReference>
<dbReference type="EC" id="4.6.1.12" evidence="3 10"/>
<dbReference type="EMBL" id="JAVKGR010000023">
    <property type="protein sequence ID" value="MDR8020335.1"/>
    <property type="molecule type" value="Genomic_DNA"/>
</dbReference>
<feature type="binding site" evidence="10">
    <location>
        <position position="440"/>
    </location>
    <ligand>
        <name>4-CDP-2-C-methyl-D-erythritol 2-phosphate</name>
        <dbReference type="ChEBI" id="CHEBI:57919"/>
    </ligand>
</feature>
<comment type="cofactor">
    <cofactor evidence="10">
        <name>a divalent metal cation</name>
        <dbReference type="ChEBI" id="CHEBI:60240"/>
    </cofactor>
    <text evidence="10">Binds 1 divalent metal cation per subunit.</text>
</comment>
<comment type="subunit">
    <text evidence="10">Homotrimer.</text>
</comment>
<dbReference type="GO" id="GO:0008685">
    <property type="term" value="F:2-C-methyl-D-erythritol 2,4-cyclodiphosphate synthase activity"/>
    <property type="evidence" value="ECO:0007669"/>
    <property type="project" value="UniProtKB-EC"/>
</dbReference>
<comment type="function">
    <text evidence="10">Involved in the biosynthesis of isopentenyl diphosphate (IPP) and dimethylallyl diphosphate (DMAPP), two major building blocks of isoprenoid compounds. Catalyzes the conversion of 4-diphosphocytidyl-2-C-methyl-D-erythritol 2-phosphate (CDP-ME2P) to 2-C-methyl-D-erythritol 2,4-cyclodiphosphate (ME-CPP) with a corresponding release of cytidine 5-monophosphate (CMP).</text>
</comment>
<proteinExistence type="inferred from homology"/>
<feature type="site" description="Transition state stabilizer" evidence="10">
    <location>
        <position position="338"/>
    </location>
</feature>
<dbReference type="InterPro" id="IPR036571">
    <property type="entry name" value="MECDP_synthase_sf"/>
</dbReference>
<evidence type="ECO:0000259" key="13">
    <source>
        <dbReference type="Pfam" id="PF02542"/>
    </source>
</evidence>
<dbReference type="PROSITE" id="PS01350">
    <property type="entry name" value="ISPF"/>
    <property type="match status" value="1"/>
</dbReference>
<evidence type="ECO:0000313" key="14">
    <source>
        <dbReference type="EMBL" id="MDR8020335.1"/>
    </source>
</evidence>
<evidence type="ECO:0000256" key="8">
    <source>
        <dbReference type="ARBA" id="ARBA00023239"/>
    </source>
</evidence>
<feature type="binding site" evidence="10">
    <location>
        <position position="346"/>
    </location>
    <ligand>
        <name>a divalent metal cation</name>
        <dbReference type="ChEBI" id="CHEBI:60240"/>
    </ligand>
</feature>
<feature type="binding site" evidence="10">
    <location>
        <begin position="309"/>
        <end position="311"/>
    </location>
    <ligand>
        <name>4-CDP-2-C-methyl-D-erythritol 2-phosphate</name>
        <dbReference type="ChEBI" id="CHEBI:57919"/>
    </ligand>
</feature>
<evidence type="ECO:0000256" key="6">
    <source>
        <dbReference type="ARBA" id="ARBA00022723"/>
    </source>
</evidence>
<evidence type="ECO:0000256" key="3">
    <source>
        <dbReference type="ARBA" id="ARBA00012579"/>
    </source>
</evidence>
<evidence type="ECO:0000256" key="1">
    <source>
        <dbReference type="ARBA" id="ARBA00000200"/>
    </source>
</evidence>
<name>A0ABU2DVL5_9MICC</name>
<keyword evidence="9" id="KW-0511">Multifunctional enzyme</keyword>
<organism evidence="14 15">
    <name type="scientific">Nesterenkonia aerolata</name>
    <dbReference type="NCBI Taxonomy" id="3074079"/>
    <lineage>
        <taxon>Bacteria</taxon>
        <taxon>Bacillati</taxon>
        <taxon>Actinomycetota</taxon>
        <taxon>Actinomycetes</taxon>
        <taxon>Micrococcales</taxon>
        <taxon>Micrococcaceae</taxon>
        <taxon>Nesterenkonia</taxon>
    </lineage>
</organism>
<keyword evidence="4" id="KW-0808">Transferase</keyword>
<feature type="binding site" evidence="10">
    <location>
        <position position="311"/>
    </location>
    <ligand>
        <name>a divalent metal cation</name>
        <dbReference type="ChEBI" id="CHEBI:60240"/>
    </ligand>
</feature>
<accession>A0ABU2DVL5</accession>
<dbReference type="PROSITE" id="PS01295">
    <property type="entry name" value="ISPD"/>
    <property type="match status" value="1"/>
</dbReference>